<dbReference type="AlphaFoldDB" id="A0A7X5XD90"/>
<proteinExistence type="predicted"/>
<comment type="caution">
    <text evidence="3">The sequence shown here is derived from an EMBL/GenBank/DDBJ whole genome shotgun (WGS) entry which is preliminary data.</text>
</comment>
<organism evidence="3 4">
    <name type="scientific">Streptomyces malaysiensis</name>
    <dbReference type="NCBI Taxonomy" id="92644"/>
    <lineage>
        <taxon>Bacteria</taxon>
        <taxon>Bacillati</taxon>
        <taxon>Actinomycetota</taxon>
        <taxon>Actinomycetes</taxon>
        <taxon>Kitasatosporales</taxon>
        <taxon>Streptomycetaceae</taxon>
        <taxon>Streptomyces</taxon>
        <taxon>Streptomyces violaceusniger group</taxon>
    </lineage>
</organism>
<dbReference type="InterPro" id="IPR049050">
    <property type="entry name" value="nSTAND3"/>
</dbReference>
<accession>A0A7X5XD90</accession>
<dbReference type="Pfam" id="PF20720">
    <property type="entry name" value="nSTAND3"/>
    <property type="match status" value="1"/>
</dbReference>
<evidence type="ECO:0000256" key="1">
    <source>
        <dbReference type="SAM" id="MobiDB-lite"/>
    </source>
</evidence>
<gene>
    <name evidence="3" type="ORF">SMALB_7997</name>
</gene>
<evidence type="ECO:0000313" key="4">
    <source>
        <dbReference type="Proteomes" id="UP000536624"/>
    </source>
</evidence>
<evidence type="ECO:0000313" key="3">
    <source>
        <dbReference type="EMBL" id="NIY69866.1"/>
    </source>
</evidence>
<reference evidence="3 4" key="1">
    <citation type="submission" date="2020-02" db="EMBL/GenBank/DDBJ databases">
        <title>Streptomyces malaysiensis DSM14702 (JHCC583434, PFL_A843) Genome sequencing and assembly.</title>
        <authorList>
            <person name="Samborskyy M."/>
        </authorList>
    </citation>
    <scope>NUCLEOTIDE SEQUENCE [LARGE SCALE GENOMIC DNA]</scope>
    <source>
        <strain evidence="3 4">DSM 14702</strain>
    </source>
</reference>
<protein>
    <recommendedName>
        <fullName evidence="2">Novel STAND NTPase 3 domain-containing protein</fullName>
    </recommendedName>
</protein>
<dbReference type="EMBL" id="JAALLH010000002">
    <property type="protein sequence ID" value="NIY69866.1"/>
    <property type="molecule type" value="Genomic_DNA"/>
</dbReference>
<sequence length="641" mass="71503">MREGSTTHVSAAHGPTATGPGPQYNNNNYYFEAASRLRVQGKDPRTLAQDTLDRLSQCFVPPPGIGRARDLLSRHSTVLISGPPGSGRRSAAMMLLHELSDDSGSPRELDMQDEQPFLDARAVGKGDRILLDLSGANERHEAVWPELSGLRSVVRQRAAWLTVVLPQPSVRREAELLPITAEIKRPKTDEMLMRHLRVDDIRPSLDQLGVPDLARYLENARAGDVARLSDLIRRARDEGDPGDGFPQWRKRALGALNDRNGEVGKFVAGLNDGRPRALLLSLAMFHGSTPETVHRAATELLKAINHPGLEEPRLNHPDLTEQFKAIKARTGTDGRVRFEEWAYDPAVRAHFWTYYPDLRTGFRTWVRACARWLAPDIRATLVGHFAEQSLRTDHPEDLWSLADEWTVQESSERFVPDAAQALAAGLRDDRHGRATRQKIYDWAKLNLSRGLRNALVPVCAEVMSVRHPDQALVRLHHLARREGGDGRRPALDALLALARGDGRLFRLLLDRVDPAQWAADTDIFLALAETASRTRSLYVSAAIRNGLALGWAEVLRTRPPNEWKRPVVRWLDASNATVTHHEALLGLLLDGCEQRVEAFNRMYVLSRDWAAAAPGERGELAGRFAWMIDVAQGVQPQEAAP</sequence>
<name>A0A7X5XD90_STRMQ</name>
<feature type="domain" description="Novel STAND NTPase 3" evidence="2">
    <location>
        <begin position="59"/>
        <end position="109"/>
    </location>
</feature>
<dbReference type="RefSeq" id="WP_167504936.1">
    <property type="nucleotide sequence ID" value="NZ_JAALLH010000002.1"/>
</dbReference>
<dbReference type="Proteomes" id="UP000536624">
    <property type="component" value="Unassembled WGS sequence"/>
</dbReference>
<evidence type="ECO:0000259" key="2">
    <source>
        <dbReference type="Pfam" id="PF20720"/>
    </source>
</evidence>
<feature type="region of interest" description="Disordered" evidence="1">
    <location>
        <begin position="1"/>
        <end position="25"/>
    </location>
</feature>